<dbReference type="Gene3D" id="3.30.1330.100">
    <property type="entry name" value="CofE-like"/>
    <property type="match status" value="1"/>
</dbReference>
<dbReference type="PANTHER" id="PTHR47917:SF1">
    <property type="entry name" value="COENZYME F420:L-GLUTAMATE LIGASE"/>
    <property type="match status" value="1"/>
</dbReference>
<keyword evidence="4" id="KW-0460">Magnesium</keyword>
<dbReference type="NCBIfam" id="NF009810">
    <property type="entry name" value="PRK13294.1"/>
    <property type="match status" value="1"/>
</dbReference>
<dbReference type="Proteomes" id="UP000076038">
    <property type="component" value="Chromosome"/>
</dbReference>
<evidence type="ECO:0000313" key="13">
    <source>
        <dbReference type="EMBL" id="AMY24656.1"/>
    </source>
</evidence>
<dbReference type="InterPro" id="IPR000415">
    <property type="entry name" value="Nitroreductase-like"/>
</dbReference>
<dbReference type="SUPFAM" id="SSF55469">
    <property type="entry name" value="FMN-dependent nitroreductase-like"/>
    <property type="match status" value="1"/>
</dbReference>
<name>A0A143QPG4_RHOFA</name>
<reference evidence="13 14" key="1">
    <citation type="journal article" date="2016" name="Genome Announc.">
        <title>Complete Genome and Plasmid Sequences for Rhodococcus fascians D188 and Draft Sequences for Rhodococcus Isolates PBTS 1 and PBTS 2.</title>
        <authorList>
            <person name="Stamler R.A."/>
            <person name="Vereecke D."/>
            <person name="Zhang Y."/>
            <person name="Schilkey F."/>
            <person name="Devitt N."/>
            <person name="Randall J.J."/>
        </authorList>
    </citation>
    <scope>NUCLEOTIDE SEQUENCE [LARGE SCALE GENOMIC DNA]</scope>
    <source>
        <strain evidence="13 14">PBTS2</strain>
    </source>
</reference>
<dbReference type="EMBL" id="CP015220">
    <property type="protein sequence ID" value="AMY24656.1"/>
    <property type="molecule type" value="Genomic_DNA"/>
</dbReference>
<dbReference type="NCBIfam" id="TIGR03553">
    <property type="entry name" value="F420_FbiB_CTERM"/>
    <property type="match status" value="1"/>
</dbReference>
<dbReference type="Gene3D" id="3.90.1660.10">
    <property type="entry name" value="CofE-like domain"/>
    <property type="match status" value="1"/>
</dbReference>
<dbReference type="InterPro" id="IPR019943">
    <property type="entry name" value="F420_FbiB_C"/>
</dbReference>
<dbReference type="GO" id="GO:0005525">
    <property type="term" value="F:GTP binding"/>
    <property type="evidence" value="ECO:0007669"/>
    <property type="project" value="UniProtKB-KW"/>
</dbReference>
<evidence type="ECO:0000256" key="1">
    <source>
        <dbReference type="ARBA" id="ARBA00022598"/>
    </source>
</evidence>
<proteinExistence type="inferred from homology"/>
<dbReference type="SUPFAM" id="SSF144010">
    <property type="entry name" value="CofE-like"/>
    <property type="match status" value="1"/>
</dbReference>
<evidence type="ECO:0000256" key="8">
    <source>
        <dbReference type="ARBA" id="ARBA00023211"/>
    </source>
</evidence>
<keyword evidence="2" id="KW-0479">Metal-binding</keyword>
<dbReference type="Pfam" id="PF01996">
    <property type="entry name" value="F420_ligase"/>
    <property type="match status" value="1"/>
</dbReference>
<keyword evidence="5" id="KW-0630">Potassium</keyword>
<evidence type="ECO:0000256" key="2">
    <source>
        <dbReference type="ARBA" id="ARBA00022723"/>
    </source>
</evidence>
<feature type="region of interest" description="Disordered" evidence="10">
    <location>
        <begin position="1"/>
        <end position="22"/>
    </location>
</feature>
<sequence>MTAPRDVASMPEAPGDHAPGGSIEILPVTGLPEFRPGDDLAAAIVDRAPWLRDGDVLVVTSKIVSKVEGRLVPAPQDPEERDAARRVLVDQEAVRVVARKGRTLITENRLGIVQAASGIDGSNVDGSELALLPENPDASAAALRRALQESAGVTVAVVITDTMGRAWRIGQTDAAIGSAGLAVVHRYAGAEDGQGNELIVTEVAIADELAAAGDLVKGKLGGVPIAVVRGLSPVDDGSTAATLLRGGEDDLFWLGTAEALERGRREALLRRRSVRSFSPDAVDPDSIRDAVADALTAPAPHHTHPVRFVWIRTPAVRRRLLETMREQWRADLAGDGLTEDRIAARLSRGDILFDAPEIVIPFCVPDGAHTYPDERRRAAEDTMFTVAVGAAVQGLLVALAVRDLGSCWIGSTIFAADTVRAELGLRADWKALGAIAIGHPSEPLTVRDPAAPGSSLVEL</sequence>
<reference evidence="14" key="2">
    <citation type="submission" date="2016-04" db="EMBL/GenBank/DDBJ databases">
        <title>Complete Genome and Plasmid Sequences for Rhodococcus fascians D188 and Draft Sequences for Rhodococcus spp. Isolates PBTS 1 and PBTS 2.</title>
        <authorList>
            <person name="Stamer R."/>
            <person name="Vereecke D."/>
            <person name="Zhang Y."/>
            <person name="Schilkey F."/>
            <person name="Devitt N."/>
            <person name="Randall J."/>
        </authorList>
    </citation>
    <scope>NUCLEOTIDE SEQUENCE [LARGE SCALE GENOMIC DNA]</scope>
    <source>
        <strain evidence="14">PBTS2</strain>
    </source>
</reference>
<gene>
    <name evidence="13" type="primary">fbiB_1</name>
    <name evidence="13" type="ORF">A3Q41_03365</name>
</gene>
<keyword evidence="14" id="KW-1185">Reference proteome</keyword>
<dbReference type="NCBIfam" id="TIGR01916">
    <property type="entry name" value="F420_cofE"/>
    <property type="match status" value="1"/>
</dbReference>
<keyword evidence="9" id="KW-0511">Multifunctional enzyme</keyword>
<evidence type="ECO:0000256" key="3">
    <source>
        <dbReference type="ARBA" id="ARBA00022741"/>
    </source>
</evidence>
<evidence type="ECO:0000259" key="12">
    <source>
        <dbReference type="Pfam" id="PF01996"/>
    </source>
</evidence>
<evidence type="ECO:0000256" key="7">
    <source>
        <dbReference type="ARBA" id="ARBA00023134"/>
    </source>
</evidence>
<dbReference type="GO" id="GO:0016491">
    <property type="term" value="F:oxidoreductase activity"/>
    <property type="evidence" value="ECO:0007669"/>
    <property type="project" value="UniProtKB-KW"/>
</dbReference>
<dbReference type="InterPro" id="IPR002847">
    <property type="entry name" value="F420-0_gamma-glut_ligase-dom"/>
</dbReference>
<protein>
    <submittedName>
        <fullName evidence="13">Coenzyme F420:L-glutamate ligase</fullName>
        <ecNumber evidence="13">6.3.2.31</ecNumber>
    </submittedName>
</protein>
<dbReference type="PANTHER" id="PTHR47917">
    <property type="match status" value="1"/>
</dbReference>
<keyword evidence="6" id="KW-0560">Oxidoreductase</keyword>
<feature type="domain" description="Coenzyme F420:L-glutamate ligase-like" evidence="12">
    <location>
        <begin position="31"/>
        <end position="230"/>
    </location>
</feature>
<dbReference type="Pfam" id="PF00881">
    <property type="entry name" value="Nitroreductase"/>
    <property type="match status" value="1"/>
</dbReference>
<dbReference type="InterPro" id="IPR008225">
    <property type="entry name" value="F420-0_g-glutamyl_ligase"/>
</dbReference>
<dbReference type="Gene3D" id="3.40.109.10">
    <property type="entry name" value="NADH Oxidase"/>
    <property type="match status" value="1"/>
</dbReference>
<dbReference type="PATRIC" id="fig|1653479.3.peg.3414"/>
<evidence type="ECO:0000256" key="6">
    <source>
        <dbReference type="ARBA" id="ARBA00023002"/>
    </source>
</evidence>
<feature type="domain" description="Nitroreductase" evidence="11">
    <location>
        <begin position="269"/>
        <end position="439"/>
    </location>
</feature>
<dbReference type="EC" id="6.3.2.31" evidence="13"/>
<accession>A0A143QPG4</accession>
<keyword evidence="3" id="KW-0547">Nucleotide-binding</keyword>
<dbReference type="InterPro" id="IPR023661">
    <property type="entry name" value="FbiB"/>
</dbReference>
<dbReference type="InterPro" id="IPR029479">
    <property type="entry name" value="Nitroreductase"/>
</dbReference>
<evidence type="ECO:0000256" key="5">
    <source>
        <dbReference type="ARBA" id="ARBA00022958"/>
    </source>
</evidence>
<keyword evidence="7" id="KW-0342">GTP-binding</keyword>
<dbReference type="HAMAP" id="MF_01259">
    <property type="entry name" value="F420_ligase_FbiB"/>
    <property type="match status" value="1"/>
</dbReference>
<dbReference type="GO" id="GO:0046872">
    <property type="term" value="F:metal ion binding"/>
    <property type="evidence" value="ECO:0007669"/>
    <property type="project" value="UniProtKB-KW"/>
</dbReference>
<evidence type="ECO:0000313" key="14">
    <source>
        <dbReference type="Proteomes" id="UP000076038"/>
    </source>
</evidence>
<dbReference type="KEGG" id="rhs:A3Q41_03365"/>
<keyword evidence="8" id="KW-0464">Manganese</keyword>
<organism evidence="13 14">
    <name type="scientific">Rhodococcoides fascians</name>
    <name type="common">Rhodococcus fascians</name>
    <dbReference type="NCBI Taxonomy" id="1828"/>
    <lineage>
        <taxon>Bacteria</taxon>
        <taxon>Bacillati</taxon>
        <taxon>Actinomycetota</taxon>
        <taxon>Actinomycetes</taxon>
        <taxon>Mycobacteriales</taxon>
        <taxon>Nocardiaceae</taxon>
        <taxon>Rhodococcoides</taxon>
    </lineage>
</organism>
<dbReference type="GO" id="GO:0052618">
    <property type="term" value="F:coenzyme F420-0:L-glutamate ligase activity"/>
    <property type="evidence" value="ECO:0007669"/>
    <property type="project" value="UniProtKB-EC"/>
</dbReference>
<evidence type="ECO:0000256" key="10">
    <source>
        <dbReference type="SAM" id="MobiDB-lite"/>
    </source>
</evidence>
<evidence type="ECO:0000256" key="4">
    <source>
        <dbReference type="ARBA" id="ARBA00022842"/>
    </source>
</evidence>
<dbReference type="AlphaFoldDB" id="A0A143QPG4"/>
<evidence type="ECO:0000259" key="11">
    <source>
        <dbReference type="Pfam" id="PF00881"/>
    </source>
</evidence>
<evidence type="ECO:0000256" key="9">
    <source>
        <dbReference type="ARBA" id="ARBA00023268"/>
    </source>
</evidence>
<keyword evidence="1 13" id="KW-0436">Ligase</keyword>